<evidence type="ECO:0000313" key="4">
    <source>
        <dbReference type="Proteomes" id="UP000326759"/>
    </source>
</evidence>
<feature type="domain" description="Myb/SANT-like DNA-binding" evidence="2">
    <location>
        <begin position="244"/>
        <end position="313"/>
    </location>
</feature>
<keyword evidence="4" id="KW-1185">Reference proteome</keyword>
<comment type="caution">
    <text evidence="3">The sequence shown here is derived from an EMBL/GenBank/DDBJ whole genome shotgun (WGS) entry which is preliminary data.</text>
</comment>
<feature type="domain" description="Myb/SANT-like DNA-binding" evidence="2">
    <location>
        <begin position="151"/>
        <end position="240"/>
    </location>
</feature>
<dbReference type="InterPro" id="IPR044822">
    <property type="entry name" value="Myb_DNA-bind_4"/>
</dbReference>
<proteinExistence type="predicted"/>
<feature type="compositionally biased region" description="Acidic residues" evidence="1">
    <location>
        <begin position="983"/>
        <end position="1000"/>
    </location>
</feature>
<dbReference type="Pfam" id="PF13837">
    <property type="entry name" value="Myb_DNA-bind_4"/>
    <property type="match status" value="2"/>
</dbReference>
<dbReference type="AlphaFoldDB" id="A0A5N5T860"/>
<evidence type="ECO:0000256" key="1">
    <source>
        <dbReference type="SAM" id="MobiDB-lite"/>
    </source>
</evidence>
<evidence type="ECO:0000259" key="2">
    <source>
        <dbReference type="Pfam" id="PF13837"/>
    </source>
</evidence>
<dbReference type="EMBL" id="SEYY01006643">
    <property type="protein sequence ID" value="KAB7502824.1"/>
    <property type="molecule type" value="Genomic_DNA"/>
</dbReference>
<dbReference type="Proteomes" id="UP000326759">
    <property type="component" value="Unassembled WGS sequence"/>
</dbReference>
<reference evidence="3 4" key="1">
    <citation type="journal article" date="2019" name="PLoS Biol.">
        <title>Sex chromosomes control vertical transmission of feminizing Wolbachia symbionts in an isopod.</title>
        <authorList>
            <person name="Becking T."/>
            <person name="Chebbi M.A."/>
            <person name="Giraud I."/>
            <person name="Moumen B."/>
            <person name="Laverre T."/>
            <person name="Caubet Y."/>
            <person name="Peccoud J."/>
            <person name="Gilbert C."/>
            <person name="Cordaux R."/>
        </authorList>
    </citation>
    <scope>NUCLEOTIDE SEQUENCE [LARGE SCALE GENOMIC DNA]</scope>
    <source>
        <strain evidence="3">ANa2</strain>
        <tissue evidence="3">Whole body excluding digestive tract and cuticle</tissue>
    </source>
</reference>
<dbReference type="Gene3D" id="1.10.10.60">
    <property type="entry name" value="Homeodomain-like"/>
    <property type="match status" value="2"/>
</dbReference>
<gene>
    <name evidence="3" type="ORF">Anas_02632</name>
</gene>
<protein>
    <recommendedName>
        <fullName evidence="2">Myb/SANT-like DNA-binding domain-containing protein</fullName>
    </recommendedName>
</protein>
<accession>A0A5N5T860</accession>
<dbReference type="OrthoDB" id="6346437at2759"/>
<sequence>MGDKVNIESEFAFMCGKCFNVFSTVEETGAHVCVDRGQQKAQIFESYITAEVVKLEPPYSSEENGNALIVSEKGKIDYETIEGIEDITRELDIRNIGEGEGEENEYEIIEDEGQRRKRRVNNSEYIMNKLVRDPYFKLDHNSYTFKDTLGDWDERSTKLLIILVGKYPKVHFLLQYYFERRLTHWESIHSCMLNAGYNFTVLQLRMRWREVFAKYRWTLNHNDLYEDKKTFEYMKEMDDLFAVWTKEATETLINYVEYNYKDNPSSKHKRLGYLGWERIASFMTRDGFKYSTLQVEARWRMLVTTYKSMIDHNIMPTVEPIEAAFHERLKHLINYEPRRRKDYERYKGKKVKLEKFPENGMKHLIQSYKENSIKFLDSSIKNSEVWEDIKKSLDSIGYCYPVTKIKEIFFATLKLYERVLQHNSIPGAIKREGPHFKELSEIFNLYGFWPHVRRKRKTSFEKHHRKCAQRLRESMQTWTVEESAQLLKIYPDVLESFMAQTTTSQQSDLWVQVAQAFQALGYPKRDTPEIATHIGLLRQGYNQTNNFPFADEMQRVMEVEEALCYSPDVSKYTGDVEILYWSHDAIYLMLNLYLKIQPLLPYSSLSKEVYARISKEMLKYGYNYSCDQVKEEFRNLLFQFTMRRYKPEKASMENWAKNKDILLYKEEMKQVMLLREKLSVGFTNGIKPIPNDVLEVIYRVAREKVEELFQGATNLSWEEQKERMKLVVFIIRRQIKKIIKRKPPVARKICVQLLTSLFNITETTERVSEDLASLYCSLQNYDYEGILTEIMKETHNGSFKLSRRVLNMERQSETILSQEQDTLEPVCVLSVNEIKSEVIEDETVEDDESSNELYQIFRVSVADVLEEKPNILELSSSLEKPSSDVTVDHSIEEFAKSSKKFNKLILINKELGTKTTVLPQENNEVTCISIDDLFVKQEPSEEIDLSSVTFDSNYEFSNNKSSTNIFDQKRESPEFEVIHSLDLNDDDSQETEDDEEEEDESPNKGFTSMEGVTPLKPEEVENYDSEASLMSMLAHQFHKSNSVDREDDQALKVLNNPHLNKREVFNELLIQINELE</sequence>
<name>A0A5N5T860_9CRUS</name>
<evidence type="ECO:0000313" key="3">
    <source>
        <dbReference type="EMBL" id="KAB7502824.1"/>
    </source>
</evidence>
<feature type="region of interest" description="Disordered" evidence="1">
    <location>
        <begin position="979"/>
        <end position="1017"/>
    </location>
</feature>
<organism evidence="3 4">
    <name type="scientific">Armadillidium nasatum</name>
    <dbReference type="NCBI Taxonomy" id="96803"/>
    <lineage>
        <taxon>Eukaryota</taxon>
        <taxon>Metazoa</taxon>
        <taxon>Ecdysozoa</taxon>
        <taxon>Arthropoda</taxon>
        <taxon>Crustacea</taxon>
        <taxon>Multicrustacea</taxon>
        <taxon>Malacostraca</taxon>
        <taxon>Eumalacostraca</taxon>
        <taxon>Peracarida</taxon>
        <taxon>Isopoda</taxon>
        <taxon>Oniscidea</taxon>
        <taxon>Crinocheta</taxon>
        <taxon>Armadillidiidae</taxon>
        <taxon>Armadillidium</taxon>
    </lineage>
</organism>